<dbReference type="InterPro" id="IPR010487">
    <property type="entry name" value="NGRN/Rrg9"/>
</dbReference>
<reference evidence="6" key="1">
    <citation type="submission" date="2022-03" db="EMBL/GenBank/DDBJ databases">
        <authorList>
            <person name="Legras J.-L."/>
            <person name="Devillers H."/>
            <person name="Grondin C."/>
        </authorList>
    </citation>
    <scope>NUCLEOTIDE SEQUENCE</scope>
    <source>
        <strain evidence="6">CLIB 1423</strain>
    </source>
</reference>
<dbReference type="AlphaFoldDB" id="A0A9P0QKY4"/>
<evidence type="ECO:0000256" key="3">
    <source>
        <dbReference type="ARBA" id="ARBA00010895"/>
    </source>
</evidence>
<comment type="subcellular location">
    <subcellularLocation>
        <location evidence="2">Mitochondrion</location>
    </subcellularLocation>
</comment>
<sequence length="271" mass="31550">MIKSSILPRIRSPIIAPFNLWTFSGSRWYSAKKVPDQPTIADQSAGEEPPKVAKPTTPDPLFVQKQRLAQQREYKNLPEYQKTRIAIKKRYGEWNPTRKISREQMENVRSLKEQMPQMKNIELAGHFGISPEAIRRILKSKWVPTQERMDQMERRGETKKDESNQKKLALANEITLARKRMTYGKSIDLGKVAIVSPTDARSNRRNVVDSKATSQRNLSRTIETFTKNGKVLYDSKFNHSFHKNRKFNNEGSKKRNFKRRPYTESISDIID</sequence>
<evidence type="ECO:0000256" key="1">
    <source>
        <dbReference type="ARBA" id="ARBA00003548"/>
    </source>
</evidence>
<feature type="region of interest" description="Disordered" evidence="5">
    <location>
        <begin position="34"/>
        <end position="58"/>
    </location>
</feature>
<dbReference type="EMBL" id="CAKXYY010000001">
    <property type="protein sequence ID" value="CAH2350468.1"/>
    <property type="molecule type" value="Genomic_DNA"/>
</dbReference>
<name>A0A9P0QKY4_9ASCO</name>
<dbReference type="GO" id="GO:0005739">
    <property type="term" value="C:mitochondrion"/>
    <property type="evidence" value="ECO:0007669"/>
    <property type="project" value="UniProtKB-SubCell"/>
</dbReference>
<gene>
    <name evidence="6" type="ORF">CLIB1423_01S10792</name>
</gene>
<evidence type="ECO:0000256" key="5">
    <source>
        <dbReference type="SAM" id="MobiDB-lite"/>
    </source>
</evidence>
<dbReference type="Proteomes" id="UP000837801">
    <property type="component" value="Unassembled WGS sequence"/>
</dbReference>
<keyword evidence="7" id="KW-1185">Reference proteome</keyword>
<accession>A0A9P0QKY4</accession>
<evidence type="ECO:0000256" key="2">
    <source>
        <dbReference type="ARBA" id="ARBA00004173"/>
    </source>
</evidence>
<comment type="function">
    <text evidence="1">Required for respiratory activity and maintenance and expression of the mitochondrial genome.</text>
</comment>
<feature type="region of interest" description="Disordered" evidence="5">
    <location>
        <begin position="244"/>
        <end position="271"/>
    </location>
</feature>
<dbReference type="OrthoDB" id="5578174at2759"/>
<comment type="caution">
    <text evidence="6">The sequence shown here is derived from an EMBL/GenBank/DDBJ whole genome shotgun (WGS) entry which is preliminary data.</text>
</comment>
<comment type="similarity">
    <text evidence="3">Belongs to the RRG9 family.</text>
</comment>
<dbReference type="Pfam" id="PF06413">
    <property type="entry name" value="Neugrin"/>
    <property type="match status" value="1"/>
</dbReference>
<evidence type="ECO:0000313" key="7">
    <source>
        <dbReference type="Proteomes" id="UP000837801"/>
    </source>
</evidence>
<evidence type="ECO:0000313" key="6">
    <source>
        <dbReference type="EMBL" id="CAH2350468.1"/>
    </source>
</evidence>
<evidence type="ECO:0000256" key="4">
    <source>
        <dbReference type="ARBA" id="ARBA00013566"/>
    </source>
</evidence>
<proteinExistence type="inferred from homology"/>
<dbReference type="PANTHER" id="PTHR13475">
    <property type="entry name" value="NEUGRIN"/>
    <property type="match status" value="1"/>
</dbReference>
<protein>
    <recommendedName>
        <fullName evidence="4">Required for respiratory growth protein 9, mitochondrial</fullName>
    </recommendedName>
</protein>
<dbReference type="PANTHER" id="PTHR13475:SF3">
    <property type="entry name" value="NEUGRIN"/>
    <property type="match status" value="1"/>
</dbReference>
<organism evidence="6 7">
    <name type="scientific">[Candida] railenensis</name>
    <dbReference type="NCBI Taxonomy" id="45579"/>
    <lineage>
        <taxon>Eukaryota</taxon>
        <taxon>Fungi</taxon>
        <taxon>Dikarya</taxon>
        <taxon>Ascomycota</taxon>
        <taxon>Saccharomycotina</taxon>
        <taxon>Pichiomycetes</taxon>
        <taxon>Debaryomycetaceae</taxon>
        <taxon>Kurtzmaniella</taxon>
    </lineage>
</organism>